<gene>
    <name evidence="12" type="ORF">PDIGIT_LOCUS820</name>
</gene>
<organism evidence="12 13">
    <name type="scientific">Periconia digitata</name>
    <dbReference type="NCBI Taxonomy" id="1303443"/>
    <lineage>
        <taxon>Eukaryota</taxon>
        <taxon>Fungi</taxon>
        <taxon>Dikarya</taxon>
        <taxon>Ascomycota</taxon>
        <taxon>Pezizomycotina</taxon>
        <taxon>Dothideomycetes</taxon>
        <taxon>Pleosporomycetidae</taxon>
        <taxon>Pleosporales</taxon>
        <taxon>Massarineae</taxon>
        <taxon>Periconiaceae</taxon>
        <taxon>Periconia</taxon>
    </lineage>
</organism>
<feature type="compositionally biased region" description="Low complexity" evidence="11">
    <location>
        <begin position="235"/>
        <end position="253"/>
    </location>
</feature>
<keyword evidence="4" id="KW-0509">mRNA transport</keyword>
<reference evidence="12" key="1">
    <citation type="submission" date="2023-01" db="EMBL/GenBank/DDBJ databases">
        <authorList>
            <person name="Van Ghelder C."/>
            <person name="Rancurel C."/>
        </authorList>
    </citation>
    <scope>NUCLEOTIDE SEQUENCE</scope>
    <source>
        <strain evidence="12">CNCM I-4278</strain>
    </source>
</reference>
<evidence type="ECO:0000313" key="12">
    <source>
        <dbReference type="EMBL" id="CAI6247228.1"/>
    </source>
</evidence>
<evidence type="ECO:0000256" key="9">
    <source>
        <dbReference type="ARBA" id="ARBA00026227"/>
    </source>
</evidence>
<comment type="caution">
    <text evidence="12">The sequence shown here is derived from an EMBL/GenBank/DDBJ whole genome shotgun (WGS) entry which is preliminary data.</text>
</comment>
<dbReference type="GO" id="GO:0016973">
    <property type="term" value="P:poly(A)+ mRNA export from nucleus"/>
    <property type="evidence" value="ECO:0007669"/>
    <property type="project" value="InterPro"/>
</dbReference>
<evidence type="ECO:0000313" key="13">
    <source>
        <dbReference type="Proteomes" id="UP001152607"/>
    </source>
</evidence>
<dbReference type="GO" id="GO:0015031">
    <property type="term" value="P:protein transport"/>
    <property type="evidence" value="ECO:0007669"/>
    <property type="project" value="UniProtKB-KW"/>
</dbReference>
<keyword evidence="6" id="KW-0811">Translocation</keyword>
<dbReference type="InterPro" id="IPR012476">
    <property type="entry name" value="GLE1"/>
</dbReference>
<dbReference type="Gene3D" id="1.25.40.510">
    <property type="entry name" value="GLE1-like"/>
    <property type="match status" value="1"/>
</dbReference>
<dbReference type="GO" id="GO:0005737">
    <property type="term" value="C:cytoplasm"/>
    <property type="evidence" value="ECO:0007669"/>
    <property type="project" value="TreeGrafter"/>
</dbReference>
<evidence type="ECO:0000256" key="11">
    <source>
        <dbReference type="SAM" id="MobiDB-lite"/>
    </source>
</evidence>
<dbReference type="OrthoDB" id="420884at2759"/>
<dbReference type="Proteomes" id="UP001152607">
    <property type="component" value="Unassembled WGS sequence"/>
</dbReference>
<dbReference type="InterPro" id="IPR038506">
    <property type="entry name" value="GLE1-like_sf"/>
</dbReference>
<keyword evidence="7" id="KW-0906">Nuclear pore complex</keyword>
<dbReference type="GO" id="GO:0044614">
    <property type="term" value="C:nuclear pore cytoplasmic filaments"/>
    <property type="evidence" value="ECO:0007669"/>
    <property type="project" value="TreeGrafter"/>
</dbReference>
<feature type="compositionally biased region" description="Polar residues" evidence="11">
    <location>
        <begin position="217"/>
        <end position="233"/>
    </location>
</feature>
<evidence type="ECO:0000256" key="6">
    <source>
        <dbReference type="ARBA" id="ARBA00023010"/>
    </source>
</evidence>
<dbReference type="AlphaFoldDB" id="A0A9W4U3Q1"/>
<proteinExistence type="inferred from homology"/>
<name>A0A9W4U3Q1_9PLEO</name>
<evidence type="ECO:0000256" key="4">
    <source>
        <dbReference type="ARBA" id="ARBA00022816"/>
    </source>
</evidence>
<accession>A0A9W4U3Q1</accession>
<keyword evidence="13" id="KW-1185">Reference proteome</keyword>
<evidence type="ECO:0000256" key="1">
    <source>
        <dbReference type="ARBA" id="ARBA00004567"/>
    </source>
</evidence>
<feature type="region of interest" description="Disordered" evidence="11">
    <location>
        <begin position="130"/>
        <end position="198"/>
    </location>
</feature>
<evidence type="ECO:0000256" key="5">
    <source>
        <dbReference type="ARBA" id="ARBA00022927"/>
    </source>
</evidence>
<dbReference type="EMBL" id="CAOQHR010000001">
    <property type="protein sequence ID" value="CAI6247228.1"/>
    <property type="molecule type" value="Genomic_DNA"/>
</dbReference>
<dbReference type="GO" id="GO:0000822">
    <property type="term" value="F:inositol hexakisphosphate binding"/>
    <property type="evidence" value="ECO:0007669"/>
    <property type="project" value="TreeGrafter"/>
</dbReference>
<evidence type="ECO:0000256" key="2">
    <source>
        <dbReference type="ARBA" id="ARBA00011056"/>
    </source>
</evidence>
<feature type="region of interest" description="Disordered" evidence="11">
    <location>
        <begin position="1"/>
        <end position="57"/>
    </location>
</feature>
<evidence type="ECO:0000256" key="8">
    <source>
        <dbReference type="ARBA" id="ARBA00023242"/>
    </source>
</evidence>
<evidence type="ECO:0000256" key="3">
    <source>
        <dbReference type="ARBA" id="ARBA00022448"/>
    </source>
</evidence>
<sequence>MPARSGTSGSSMNTSTSFSSSWGSSSRQSPKRNSLYSPRGSLIRDPKNSPSRKAQAELHSMLARNDRDFHDRLDKAAAERARVHDEQLAKAAQEHLRIQEGAKLEIDRLVLVEEQEKLRRADAQRKELERLRQEKAQQEAEVQRQRLEAKKKEEELARQVAERQRQIQEADARVQAQRDQEAAAQRQREAADQKAKEAEAAAAAAALATTQANANASNQPPTQSTLASVSTAPKSGPSTVSSQPSTSTSSTSSADLEEIHNKYIELHAQMKKFRKEFAEAAKQQNHPLKGHVGNARRDMRKRLGQIGVDRRSSQDAIGHIRKECFDVALSTPGPTIDIRPYLITQWPEIQNEADAQYPAFLLYVWILFQKMVIQSWTLEADTKGGVTLQEVGLITASLFADPKYKVKGTVPLTGIMLAKLHRRCPMLFGIRGNTTTQGGVVNLGLDRYRGDENAYARSITGVSAGYASLCLRHFQAREPAFPMFNYWRAVVLVLNTKPEDIYSGHYYAIKGLLHNFVSRFLLYYGVAAKAVLRRATKEFPNRARADRPGVSIAADLVRVLADSWKEEHRLELGG</sequence>
<keyword evidence="8" id="KW-0539">Nucleus</keyword>
<evidence type="ECO:0000256" key="10">
    <source>
        <dbReference type="ARBA" id="ARBA00029983"/>
    </source>
</evidence>
<evidence type="ECO:0000256" key="7">
    <source>
        <dbReference type="ARBA" id="ARBA00023132"/>
    </source>
</evidence>
<keyword evidence="5" id="KW-0653">Protein transport</keyword>
<dbReference type="PANTHER" id="PTHR12960:SF0">
    <property type="entry name" value="MRNA EXPORT FACTOR GLE1"/>
    <property type="match status" value="1"/>
</dbReference>
<protein>
    <recommendedName>
        <fullName evidence="9">mRNA export factor GLE1</fullName>
    </recommendedName>
    <alternativeName>
        <fullName evidence="10">Nucleoporin GLE1</fullName>
    </alternativeName>
</protein>
<comment type="similarity">
    <text evidence="2">Belongs to the GLE1 family.</text>
</comment>
<dbReference type="GO" id="GO:0031369">
    <property type="term" value="F:translation initiation factor binding"/>
    <property type="evidence" value="ECO:0007669"/>
    <property type="project" value="TreeGrafter"/>
</dbReference>
<keyword evidence="3" id="KW-0813">Transport</keyword>
<dbReference type="Pfam" id="PF07817">
    <property type="entry name" value="GLE1"/>
    <property type="match status" value="1"/>
</dbReference>
<dbReference type="GO" id="GO:0005543">
    <property type="term" value="F:phospholipid binding"/>
    <property type="evidence" value="ECO:0007669"/>
    <property type="project" value="TreeGrafter"/>
</dbReference>
<feature type="region of interest" description="Disordered" evidence="11">
    <location>
        <begin position="211"/>
        <end position="254"/>
    </location>
</feature>
<feature type="compositionally biased region" description="Low complexity" evidence="11">
    <location>
        <begin position="1"/>
        <end position="28"/>
    </location>
</feature>
<dbReference type="PANTHER" id="PTHR12960">
    <property type="entry name" value="GLE-1-RELATED"/>
    <property type="match status" value="1"/>
</dbReference>
<comment type="subcellular location">
    <subcellularLocation>
        <location evidence="1">Nucleus</location>
        <location evidence="1">Nuclear pore complex</location>
    </subcellularLocation>
</comment>